<feature type="region of interest" description="Disordered" evidence="1">
    <location>
        <begin position="341"/>
        <end position="369"/>
    </location>
</feature>
<organism evidence="2 3">
    <name type="scientific">Armillaria gallica</name>
    <name type="common">Bulbous honey fungus</name>
    <name type="synonym">Armillaria bulbosa</name>
    <dbReference type="NCBI Taxonomy" id="47427"/>
    <lineage>
        <taxon>Eukaryota</taxon>
        <taxon>Fungi</taxon>
        <taxon>Dikarya</taxon>
        <taxon>Basidiomycota</taxon>
        <taxon>Agaricomycotina</taxon>
        <taxon>Agaricomycetes</taxon>
        <taxon>Agaricomycetidae</taxon>
        <taxon>Agaricales</taxon>
        <taxon>Marasmiineae</taxon>
        <taxon>Physalacriaceae</taxon>
        <taxon>Armillaria</taxon>
    </lineage>
</organism>
<proteinExistence type="predicted"/>
<gene>
    <name evidence="2" type="ORF">ARMGADRAFT_1060982</name>
</gene>
<reference evidence="3" key="1">
    <citation type="journal article" date="2017" name="Nat. Ecol. Evol.">
        <title>Genome expansion and lineage-specific genetic innovations in the forest pathogenic fungi Armillaria.</title>
        <authorList>
            <person name="Sipos G."/>
            <person name="Prasanna A.N."/>
            <person name="Walter M.C."/>
            <person name="O'Connor E."/>
            <person name="Balint B."/>
            <person name="Krizsan K."/>
            <person name="Kiss B."/>
            <person name="Hess J."/>
            <person name="Varga T."/>
            <person name="Slot J."/>
            <person name="Riley R."/>
            <person name="Boka B."/>
            <person name="Rigling D."/>
            <person name="Barry K."/>
            <person name="Lee J."/>
            <person name="Mihaltcheva S."/>
            <person name="LaButti K."/>
            <person name="Lipzen A."/>
            <person name="Waldron R."/>
            <person name="Moloney N.M."/>
            <person name="Sperisen C."/>
            <person name="Kredics L."/>
            <person name="Vagvoelgyi C."/>
            <person name="Patrignani A."/>
            <person name="Fitzpatrick D."/>
            <person name="Nagy I."/>
            <person name="Doyle S."/>
            <person name="Anderson J.B."/>
            <person name="Grigoriev I.V."/>
            <person name="Gueldener U."/>
            <person name="Muensterkoetter M."/>
            <person name="Nagy L.G."/>
        </authorList>
    </citation>
    <scope>NUCLEOTIDE SEQUENCE [LARGE SCALE GENOMIC DNA]</scope>
    <source>
        <strain evidence="3">Ar21-2</strain>
    </source>
</reference>
<evidence type="ECO:0000313" key="3">
    <source>
        <dbReference type="Proteomes" id="UP000217790"/>
    </source>
</evidence>
<dbReference type="AlphaFoldDB" id="A0A2H3E9D0"/>
<dbReference type="InParanoid" id="A0A2H3E9D0"/>
<dbReference type="Proteomes" id="UP000217790">
    <property type="component" value="Unassembled WGS sequence"/>
</dbReference>
<sequence>MRVTVDSLDELDILICLVRTGNDPGPRLKTSEPAFRGRYDNRRHKFRGLSQIAQAEDQAKIRLHVAFFLFREPHDLIANNILSSHAARSSFPWKSRNWRSTCNILAEVMNPDVQLNMAPIKVTPESSISLFSLLISTWGSGLSAFACAVWCFRFWVYPCLPPMSPKGLVIQLRGTVEEAIALFQEHGRLLLANATDINIQLIRLEADTCALERALLDDQRLSLTSCDSLVFYLRQEKYIWINAYRYRRKICALKNRMEDREGKLRDAVARRCSGLAMNYNGREASRPLCRCSGGDDCQVSYSRKRRLEAFISYYRMHGKTSRISRTGGNEVIYLSAVRNGESGPPQASVTEPAPQAPTSIPDDDVRIRGDSREYRIV</sequence>
<protein>
    <submittedName>
        <fullName evidence="2">Uncharacterized protein</fullName>
    </submittedName>
</protein>
<dbReference type="OrthoDB" id="2941175at2759"/>
<evidence type="ECO:0000313" key="2">
    <source>
        <dbReference type="EMBL" id="PBK97967.1"/>
    </source>
</evidence>
<evidence type="ECO:0000256" key="1">
    <source>
        <dbReference type="SAM" id="MobiDB-lite"/>
    </source>
</evidence>
<name>A0A2H3E9D0_ARMGA</name>
<dbReference type="EMBL" id="KZ293649">
    <property type="protein sequence ID" value="PBK97967.1"/>
    <property type="molecule type" value="Genomic_DNA"/>
</dbReference>
<keyword evidence="3" id="KW-1185">Reference proteome</keyword>
<accession>A0A2H3E9D0</accession>